<evidence type="ECO:0008006" key="8">
    <source>
        <dbReference type="Google" id="ProtNLM"/>
    </source>
</evidence>
<feature type="transmembrane region" description="Helical" evidence="5">
    <location>
        <begin position="91"/>
        <end position="109"/>
    </location>
</feature>
<dbReference type="OMA" id="IMCINAF"/>
<keyword evidence="7" id="KW-1185">Reference proteome</keyword>
<dbReference type="Pfam" id="PF08507">
    <property type="entry name" value="COPI_assoc"/>
    <property type="match status" value="1"/>
</dbReference>
<evidence type="ECO:0000256" key="3">
    <source>
        <dbReference type="ARBA" id="ARBA00022989"/>
    </source>
</evidence>
<organism evidence="6">
    <name type="scientific">Blastocystis hominis</name>
    <dbReference type="NCBI Taxonomy" id="12968"/>
    <lineage>
        <taxon>Eukaryota</taxon>
        <taxon>Sar</taxon>
        <taxon>Stramenopiles</taxon>
        <taxon>Bigyra</taxon>
        <taxon>Opalozoa</taxon>
        <taxon>Opalinata</taxon>
        <taxon>Blastocystidae</taxon>
        <taxon>Blastocystis</taxon>
    </lineage>
</organism>
<dbReference type="PANTHER" id="PTHR38894:SF1">
    <property type="entry name" value="TRANSMEMBRANE PROTEIN"/>
    <property type="match status" value="1"/>
</dbReference>
<reference evidence="6" key="1">
    <citation type="submission" date="2010-02" db="EMBL/GenBank/DDBJ databases">
        <title>Sequencing and annotation of the Blastocystis hominis genome.</title>
        <authorList>
            <person name="Wincker P."/>
        </authorList>
    </citation>
    <scope>NUCLEOTIDE SEQUENCE</scope>
    <source>
        <strain evidence="6">Singapore isolate B</strain>
    </source>
</reference>
<dbReference type="Proteomes" id="UP000008312">
    <property type="component" value="Unassembled WGS sequence"/>
</dbReference>
<evidence type="ECO:0000256" key="4">
    <source>
        <dbReference type="ARBA" id="ARBA00023136"/>
    </source>
</evidence>
<gene>
    <name evidence="6" type="ORF">GSBLH_T00000760001</name>
</gene>
<comment type="subcellular location">
    <subcellularLocation>
        <location evidence="1">Membrane</location>
        <topology evidence="1">Multi-pass membrane protein</topology>
    </subcellularLocation>
</comment>
<evidence type="ECO:0000256" key="5">
    <source>
        <dbReference type="SAM" id="Phobius"/>
    </source>
</evidence>
<evidence type="ECO:0000256" key="1">
    <source>
        <dbReference type="ARBA" id="ARBA00004141"/>
    </source>
</evidence>
<accession>D8LXW2</accession>
<dbReference type="OrthoDB" id="202910at2759"/>
<feature type="transmembrane region" description="Helical" evidence="5">
    <location>
        <begin position="121"/>
        <end position="146"/>
    </location>
</feature>
<evidence type="ECO:0000313" key="7">
    <source>
        <dbReference type="Proteomes" id="UP000008312"/>
    </source>
</evidence>
<protein>
    <recommendedName>
        <fullName evidence="8">COPI associated protein</fullName>
    </recommendedName>
</protein>
<evidence type="ECO:0000256" key="2">
    <source>
        <dbReference type="ARBA" id="ARBA00022692"/>
    </source>
</evidence>
<dbReference type="GeneID" id="24918052"/>
<feature type="transmembrane region" description="Helical" evidence="5">
    <location>
        <begin position="63"/>
        <end position="85"/>
    </location>
</feature>
<dbReference type="PANTHER" id="PTHR38894">
    <property type="entry name" value="TRANSMEMBRANE PROTEIN"/>
    <property type="match status" value="1"/>
</dbReference>
<dbReference type="GO" id="GO:0016020">
    <property type="term" value="C:membrane"/>
    <property type="evidence" value="ECO:0007669"/>
    <property type="project" value="UniProtKB-SubCell"/>
</dbReference>
<dbReference type="EMBL" id="FN668639">
    <property type="protein sequence ID" value="CBK20417.2"/>
    <property type="molecule type" value="Genomic_DNA"/>
</dbReference>
<keyword evidence="4 5" id="KW-0472">Membrane</keyword>
<keyword evidence="3 5" id="KW-1133">Transmembrane helix</keyword>
<name>D8LXW2_BLAHO</name>
<dbReference type="InterPro" id="IPR013714">
    <property type="entry name" value="Golgi_TVP15"/>
</dbReference>
<keyword evidence="2 5" id="KW-0812">Transmembrane</keyword>
<feature type="transmembrane region" description="Helical" evidence="5">
    <location>
        <begin position="152"/>
        <end position="174"/>
    </location>
</feature>
<dbReference type="InParanoid" id="D8LXW2"/>
<dbReference type="AlphaFoldDB" id="D8LXW2"/>
<proteinExistence type="predicted"/>
<dbReference type="RefSeq" id="XP_012894465.1">
    <property type="nucleotide sequence ID" value="XM_013039011.1"/>
</dbReference>
<sequence>MLGSNYNHHDLLIFVVAMSDNPFEESGSTPKSSKKGNIVSDQVNSFKSMDVDRALKQLRFINMILGLVVIVVEIFGIFSTIASIFTNPGAIILNGFCVLFCFILCLYEAQFKKLSKKLRRLYGFLYTYIGRALYIFFIGTVVIATSNSDGSIFFWIIGVIMIIDALYNVLIIFLHPAFKNGNRKITDDPTVSYSAGESELSNVLKKNPALATKMLMGASKLAT</sequence>
<evidence type="ECO:0000313" key="6">
    <source>
        <dbReference type="EMBL" id="CBK20417.2"/>
    </source>
</evidence>